<name>A0ABN7TVB6_9BACL</name>
<accession>A0ABN7TVB6</accession>
<dbReference type="EMBL" id="CAJVCE010000016">
    <property type="protein sequence ID" value="CAG7651425.1"/>
    <property type="molecule type" value="Genomic_DNA"/>
</dbReference>
<proteinExistence type="predicted"/>
<reference evidence="1 2" key="1">
    <citation type="submission" date="2021-06" db="EMBL/GenBank/DDBJ databases">
        <authorList>
            <person name="Criscuolo A."/>
        </authorList>
    </citation>
    <scope>NUCLEOTIDE SEQUENCE [LARGE SCALE GENOMIC DNA]</scope>
    <source>
        <strain evidence="2">CIP 111802</strain>
    </source>
</reference>
<organism evidence="1 2">
    <name type="scientific">Paenibacillus allorhizosphaerae</name>
    <dbReference type="NCBI Taxonomy" id="2849866"/>
    <lineage>
        <taxon>Bacteria</taxon>
        <taxon>Bacillati</taxon>
        <taxon>Bacillota</taxon>
        <taxon>Bacilli</taxon>
        <taxon>Bacillales</taxon>
        <taxon>Paenibacillaceae</taxon>
        <taxon>Paenibacillus</taxon>
    </lineage>
</organism>
<keyword evidence="2" id="KW-1185">Reference proteome</keyword>
<evidence type="ECO:0000313" key="1">
    <source>
        <dbReference type="EMBL" id="CAG7651425.1"/>
    </source>
</evidence>
<sequence length="177" mass="19867">MSHFLGLNVDTLSDYLHDLSMLITVRMMVEKGLPICEDWKVGENILDQVLTTLFGWERIEEIPNVGYFVDVVLTEGNIERVRGILGELGDDNTGECLAYEVQEEGISLEFYNCNVPLYAVFEGLFNLSELIKKIANSTMSAEVLSGHVAELPTLLKRRLRRGVTARKASGSPKTMRQ</sequence>
<evidence type="ECO:0000313" key="2">
    <source>
        <dbReference type="Proteomes" id="UP000730618"/>
    </source>
</evidence>
<dbReference type="Proteomes" id="UP000730618">
    <property type="component" value="Unassembled WGS sequence"/>
</dbReference>
<dbReference type="RefSeq" id="WP_218101215.1">
    <property type="nucleotide sequence ID" value="NZ_CAJVCE010000016.1"/>
</dbReference>
<protein>
    <submittedName>
        <fullName evidence="1">Uncharacterized protein</fullName>
    </submittedName>
</protein>
<comment type="caution">
    <text evidence="1">The sequence shown here is derived from an EMBL/GenBank/DDBJ whole genome shotgun (WGS) entry which is preliminary data.</text>
</comment>
<gene>
    <name evidence="1" type="ORF">PAECIP111802_04960</name>
</gene>